<name>A0AAW1WQS4_RUBAR</name>
<proteinExistence type="predicted"/>
<protein>
    <recommendedName>
        <fullName evidence="4">TITAN-like protein</fullName>
    </recommendedName>
</protein>
<feature type="region of interest" description="Disordered" evidence="1">
    <location>
        <begin position="1"/>
        <end position="28"/>
    </location>
</feature>
<dbReference type="AlphaFoldDB" id="A0AAW1WQS4"/>
<evidence type="ECO:0008006" key="4">
    <source>
        <dbReference type="Google" id="ProtNLM"/>
    </source>
</evidence>
<feature type="region of interest" description="Disordered" evidence="1">
    <location>
        <begin position="232"/>
        <end position="305"/>
    </location>
</feature>
<dbReference type="Proteomes" id="UP001457282">
    <property type="component" value="Unassembled WGS sequence"/>
</dbReference>
<gene>
    <name evidence="2" type="ORF">M0R45_023853</name>
</gene>
<reference evidence="2 3" key="1">
    <citation type="journal article" date="2023" name="G3 (Bethesda)">
        <title>A chromosome-length genome assembly and annotation of blackberry (Rubus argutus, cv. 'Hillquist').</title>
        <authorList>
            <person name="Bruna T."/>
            <person name="Aryal R."/>
            <person name="Dudchenko O."/>
            <person name="Sargent D.J."/>
            <person name="Mead D."/>
            <person name="Buti M."/>
            <person name="Cavallini A."/>
            <person name="Hytonen T."/>
            <person name="Andres J."/>
            <person name="Pham M."/>
            <person name="Weisz D."/>
            <person name="Mascagni F."/>
            <person name="Usai G."/>
            <person name="Natali L."/>
            <person name="Bassil N."/>
            <person name="Fernandez G.E."/>
            <person name="Lomsadze A."/>
            <person name="Armour M."/>
            <person name="Olukolu B."/>
            <person name="Poorten T."/>
            <person name="Britton C."/>
            <person name="Davik J."/>
            <person name="Ashrafi H."/>
            <person name="Aiden E.L."/>
            <person name="Borodovsky M."/>
            <person name="Worthington M."/>
        </authorList>
    </citation>
    <scope>NUCLEOTIDE SEQUENCE [LARGE SCALE GENOMIC DNA]</scope>
    <source>
        <strain evidence="2">PI 553951</strain>
    </source>
</reference>
<feature type="compositionally biased region" description="Polar residues" evidence="1">
    <location>
        <begin position="232"/>
        <end position="255"/>
    </location>
</feature>
<dbReference type="PANTHER" id="PTHR31198">
    <property type="entry name" value="COILED-COIL DOMAIN-CONTAINING PROTEIN 84"/>
    <property type="match status" value="1"/>
</dbReference>
<evidence type="ECO:0000256" key="1">
    <source>
        <dbReference type="SAM" id="MobiDB-lite"/>
    </source>
</evidence>
<dbReference type="InterPro" id="IPR028015">
    <property type="entry name" value="CCDC84-like"/>
</dbReference>
<comment type="caution">
    <text evidence="2">The sequence shown here is derived from an EMBL/GenBank/DDBJ whole genome shotgun (WGS) entry which is preliminary data.</text>
</comment>
<evidence type="ECO:0000313" key="2">
    <source>
        <dbReference type="EMBL" id="KAK9926637.1"/>
    </source>
</evidence>
<evidence type="ECO:0000313" key="3">
    <source>
        <dbReference type="Proteomes" id="UP001457282"/>
    </source>
</evidence>
<feature type="compositionally biased region" description="Polar residues" evidence="1">
    <location>
        <begin position="8"/>
        <end position="21"/>
    </location>
</feature>
<sequence>MEEKRSQTHSSNPNPKSNTRMKQGRNKKKHEFEYCTVCKLNHDQGPSHKYVRRHTKSLSTFLSRFQSKLSDVLFFLKNPTPLRLEHASRTRLWCVFCDADIDERDSSFACGNAINHLASAEHLKNLKHFLWKYGGGMDCVDKFRILEADFTKWEKKCKSLKSEAVSGGPMPGPSNDIHNKLEYGIIDTFENNSSSSFSNGVMPLLYHTNEYQVSHSGLPQVANVGRFPQDVTTSSSINSKGLTVSSQRSLTSNGRKGSLDDHFNSESMSEVYQQGRMTKGQSSSQGFQNLAQISSKDSKESSGNVHTGALPPWFAADEEIQLSIPLQPVSGTLVSMSNKLGKSKKLNPKRVGAAWAERRKREMEMEQRGEIVKSDYDANWLPNFGGVWQSGCRKETRKEFELEKDTVVKVESQSEMPVKIQPYVSKRMH</sequence>
<organism evidence="2 3">
    <name type="scientific">Rubus argutus</name>
    <name type="common">Southern blackberry</name>
    <dbReference type="NCBI Taxonomy" id="59490"/>
    <lineage>
        <taxon>Eukaryota</taxon>
        <taxon>Viridiplantae</taxon>
        <taxon>Streptophyta</taxon>
        <taxon>Embryophyta</taxon>
        <taxon>Tracheophyta</taxon>
        <taxon>Spermatophyta</taxon>
        <taxon>Magnoliopsida</taxon>
        <taxon>eudicotyledons</taxon>
        <taxon>Gunneridae</taxon>
        <taxon>Pentapetalae</taxon>
        <taxon>rosids</taxon>
        <taxon>fabids</taxon>
        <taxon>Rosales</taxon>
        <taxon>Rosaceae</taxon>
        <taxon>Rosoideae</taxon>
        <taxon>Rosoideae incertae sedis</taxon>
        <taxon>Rubus</taxon>
    </lineage>
</organism>
<dbReference type="PANTHER" id="PTHR31198:SF1">
    <property type="entry name" value="CENTROSOMAL AT-AC SPLICING FACTOR"/>
    <property type="match status" value="1"/>
</dbReference>
<feature type="compositionally biased region" description="Polar residues" evidence="1">
    <location>
        <begin position="265"/>
        <end position="305"/>
    </location>
</feature>
<accession>A0AAW1WQS4</accession>
<keyword evidence="3" id="KW-1185">Reference proteome</keyword>
<dbReference type="Pfam" id="PF14968">
    <property type="entry name" value="CCDC84"/>
    <property type="match status" value="1"/>
</dbReference>
<dbReference type="EMBL" id="JBEDUW010000005">
    <property type="protein sequence ID" value="KAK9926637.1"/>
    <property type="molecule type" value="Genomic_DNA"/>
</dbReference>